<organism evidence="1 2">
    <name type="scientific">Gossypium stocksii</name>
    <dbReference type="NCBI Taxonomy" id="47602"/>
    <lineage>
        <taxon>Eukaryota</taxon>
        <taxon>Viridiplantae</taxon>
        <taxon>Streptophyta</taxon>
        <taxon>Embryophyta</taxon>
        <taxon>Tracheophyta</taxon>
        <taxon>Spermatophyta</taxon>
        <taxon>Magnoliopsida</taxon>
        <taxon>eudicotyledons</taxon>
        <taxon>Gunneridae</taxon>
        <taxon>Pentapetalae</taxon>
        <taxon>rosids</taxon>
        <taxon>malvids</taxon>
        <taxon>Malvales</taxon>
        <taxon>Malvaceae</taxon>
        <taxon>Malvoideae</taxon>
        <taxon>Gossypium</taxon>
    </lineage>
</organism>
<keyword evidence="2" id="KW-1185">Reference proteome</keyword>
<accession>A0A9D3VER6</accession>
<dbReference type="EMBL" id="JAIQCV010000007">
    <property type="protein sequence ID" value="KAH1081688.1"/>
    <property type="molecule type" value="Genomic_DNA"/>
</dbReference>
<evidence type="ECO:0000313" key="2">
    <source>
        <dbReference type="Proteomes" id="UP000828251"/>
    </source>
</evidence>
<evidence type="ECO:0000313" key="1">
    <source>
        <dbReference type="EMBL" id="KAH1081688.1"/>
    </source>
</evidence>
<proteinExistence type="predicted"/>
<dbReference type="Proteomes" id="UP000828251">
    <property type="component" value="Unassembled WGS sequence"/>
</dbReference>
<name>A0A9D3VER6_9ROSI</name>
<gene>
    <name evidence="1" type="ORF">J1N35_021449</name>
</gene>
<sequence length="104" mass="12294">MRGQKEWRSLNYKLNKNCYVQEMPPLCPLNLADCLNGRQSKDFGYPFDTLGSNFLDESSAFPEDKVPHGKHPTIISWLRHFIKYYVFMISRSFFHHYKSPVYGL</sequence>
<protein>
    <submittedName>
        <fullName evidence="1">Uncharacterized protein</fullName>
    </submittedName>
</protein>
<dbReference type="AlphaFoldDB" id="A0A9D3VER6"/>
<comment type="caution">
    <text evidence="1">The sequence shown here is derived from an EMBL/GenBank/DDBJ whole genome shotgun (WGS) entry which is preliminary data.</text>
</comment>
<reference evidence="1 2" key="1">
    <citation type="journal article" date="2021" name="Plant Biotechnol. J.">
        <title>Multi-omics assisted identification of the key and species-specific regulatory components of drought-tolerant mechanisms in Gossypium stocksii.</title>
        <authorList>
            <person name="Yu D."/>
            <person name="Ke L."/>
            <person name="Zhang D."/>
            <person name="Wu Y."/>
            <person name="Sun Y."/>
            <person name="Mei J."/>
            <person name="Sun J."/>
            <person name="Sun Y."/>
        </authorList>
    </citation>
    <scope>NUCLEOTIDE SEQUENCE [LARGE SCALE GENOMIC DNA]</scope>
    <source>
        <strain evidence="2">cv. E1</strain>
        <tissue evidence="1">Leaf</tissue>
    </source>
</reference>